<dbReference type="Proteomes" id="UP000092207">
    <property type="component" value="Unassembled WGS sequence"/>
</dbReference>
<sequence>MKRRPSQRSPAEYGPGTGRSSRLLQRIWDAAALARRWAHRNGDDAVDAALGIEQQLNTLRPICTAQGLSSGETCGAPAVAVAEIHAVDGCDQVGLNTDGDLVEVLCEVCLEMVRWAMATYVDDKREMASRRGASPVCATCGRPTGYLRSILAVRPIGAEWLAL</sequence>
<accession>A0A1A2USE3</accession>
<comment type="caution">
    <text evidence="1">The sequence shown here is derived from an EMBL/GenBank/DDBJ whole genome shotgun (WGS) entry which is preliminary data.</text>
</comment>
<evidence type="ECO:0000313" key="1">
    <source>
        <dbReference type="EMBL" id="OBH91559.1"/>
    </source>
</evidence>
<keyword evidence="1" id="KW-0670">Pyruvate</keyword>
<proteinExistence type="predicted"/>
<dbReference type="EMBL" id="LZJY01000346">
    <property type="protein sequence ID" value="OBH91559.1"/>
    <property type="molecule type" value="Genomic_DNA"/>
</dbReference>
<reference evidence="1 2" key="1">
    <citation type="submission" date="2016-06" db="EMBL/GenBank/DDBJ databases">
        <authorList>
            <person name="Kjaerup R.B."/>
            <person name="Dalgaard T.S."/>
            <person name="Juul-Madsen H.R."/>
        </authorList>
    </citation>
    <scope>NUCLEOTIDE SEQUENCE [LARGE SCALE GENOMIC DNA]</scope>
    <source>
        <strain evidence="1 2">E2838</strain>
    </source>
</reference>
<gene>
    <name evidence="1" type="ORF">A5679_02050</name>
</gene>
<dbReference type="AlphaFoldDB" id="A0A1A2USE3"/>
<name>A0A1A2USE3_MYCSC</name>
<organism evidence="1 2">
    <name type="scientific">Mycobacterium scrofulaceum</name>
    <dbReference type="NCBI Taxonomy" id="1783"/>
    <lineage>
        <taxon>Bacteria</taxon>
        <taxon>Bacillati</taxon>
        <taxon>Actinomycetota</taxon>
        <taxon>Actinomycetes</taxon>
        <taxon>Mycobacteriales</taxon>
        <taxon>Mycobacteriaceae</taxon>
        <taxon>Mycobacterium</taxon>
    </lineage>
</organism>
<protein>
    <submittedName>
        <fullName evidence="1">Phosphoenolpyruvate carboxylase</fullName>
    </submittedName>
</protein>
<evidence type="ECO:0000313" key="2">
    <source>
        <dbReference type="Proteomes" id="UP000092207"/>
    </source>
</evidence>